<dbReference type="Proteomes" id="UP001165080">
    <property type="component" value="Unassembled WGS sequence"/>
</dbReference>
<dbReference type="EMBL" id="BRXU01000010">
    <property type="protein sequence ID" value="GLC54344.1"/>
    <property type="molecule type" value="Genomic_DNA"/>
</dbReference>
<accession>A0A9W6F322</accession>
<dbReference type="InterPro" id="IPR008752">
    <property type="entry name" value="Peptidase_M11"/>
</dbReference>
<feature type="domain" description="Peptidase M11 gametolysin" evidence="2">
    <location>
        <begin position="3"/>
        <end position="159"/>
    </location>
</feature>
<sequence>MGDYAQDVHLYVHELQHTHGLNHASRGTQEYGDETDPMGNSPGTSQGVHCHNAPHNWRMGWATPVPGGNLNAAHLTLNANRRTFNIPASSITDQNMVIIDLGSKPGGAAAPIPYPKYFLSYRVVASTFGGYDGALKASYHQKVLIHLYNGTINDRDANLTKYIDAGPRFSGADRAFPDGNVWTAPFAPYDVSSNLGGGLRIRVVSVGSTSATVEVCRMFAQTEGVPGSPECRGSADRDW</sequence>
<dbReference type="Pfam" id="PF05548">
    <property type="entry name" value="Peptidase_M11"/>
    <property type="match status" value="1"/>
</dbReference>
<dbReference type="AlphaFoldDB" id="A0A9W6F322"/>
<name>A0A9W6F322_9CHLO</name>
<proteinExistence type="predicted"/>
<comment type="caution">
    <text evidence="3">The sequence shown here is derived from an EMBL/GenBank/DDBJ whole genome shotgun (WGS) entry which is preliminary data.</text>
</comment>
<evidence type="ECO:0000256" key="1">
    <source>
        <dbReference type="SAM" id="MobiDB-lite"/>
    </source>
</evidence>
<gene>
    <name evidence="3" type="primary">PLESTBF000425</name>
    <name evidence="3" type="ORF">PLESTB_000853500</name>
</gene>
<keyword evidence="4" id="KW-1185">Reference proteome</keyword>
<evidence type="ECO:0000313" key="3">
    <source>
        <dbReference type="EMBL" id="GLC54344.1"/>
    </source>
</evidence>
<reference evidence="3 4" key="1">
    <citation type="journal article" date="2023" name="Commun. Biol.">
        <title>Reorganization of the ancestral sex-determining regions during the evolution of trioecy in Pleodorina starrii.</title>
        <authorList>
            <person name="Takahashi K."/>
            <person name="Suzuki S."/>
            <person name="Kawai-Toyooka H."/>
            <person name="Yamamoto K."/>
            <person name="Hamaji T."/>
            <person name="Ootsuki R."/>
            <person name="Yamaguchi H."/>
            <person name="Kawachi M."/>
            <person name="Higashiyama T."/>
            <person name="Nozaki H."/>
        </authorList>
    </citation>
    <scope>NUCLEOTIDE SEQUENCE [LARGE SCALE GENOMIC DNA]</scope>
    <source>
        <strain evidence="3 4">NIES-4479</strain>
    </source>
</reference>
<protein>
    <recommendedName>
        <fullName evidence="2">Peptidase M11 gametolysin domain-containing protein</fullName>
    </recommendedName>
</protein>
<feature type="region of interest" description="Disordered" evidence="1">
    <location>
        <begin position="20"/>
        <end position="50"/>
    </location>
</feature>
<organism evidence="3 4">
    <name type="scientific">Pleodorina starrii</name>
    <dbReference type="NCBI Taxonomy" id="330485"/>
    <lineage>
        <taxon>Eukaryota</taxon>
        <taxon>Viridiplantae</taxon>
        <taxon>Chlorophyta</taxon>
        <taxon>core chlorophytes</taxon>
        <taxon>Chlorophyceae</taxon>
        <taxon>CS clade</taxon>
        <taxon>Chlamydomonadales</taxon>
        <taxon>Volvocaceae</taxon>
        <taxon>Pleodorina</taxon>
    </lineage>
</organism>
<evidence type="ECO:0000259" key="2">
    <source>
        <dbReference type="Pfam" id="PF05548"/>
    </source>
</evidence>
<evidence type="ECO:0000313" key="4">
    <source>
        <dbReference type="Proteomes" id="UP001165080"/>
    </source>
</evidence>